<evidence type="ECO:0000313" key="1">
    <source>
        <dbReference type="EMBL" id="GGZ73075.1"/>
    </source>
</evidence>
<dbReference type="RefSeq" id="WP_190055881.1">
    <property type="nucleotide sequence ID" value="NZ_BMWH01000002.1"/>
</dbReference>
<gene>
    <name evidence="1" type="ORF">GCM10010389_08140</name>
</gene>
<dbReference type="AlphaFoldDB" id="A0A918V6I1"/>
<comment type="caution">
    <text evidence="1">The sequence shown here is derived from an EMBL/GenBank/DDBJ whole genome shotgun (WGS) entry which is preliminary data.</text>
</comment>
<reference evidence="1" key="1">
    <citation type="journal article" date="2014" name="Int. J. Syst. Evol. Microbiol.">
        <title>Complete genome sequence of Corynebacterium casei LMG S-19264T (=DSM 44701T), isolated from a smear-ripened cheese.</title>
        <authorList>
            <consortium name="US DOE Joint Genome Institute (JGI-PGF)"/>
            <person name="Walter F."/>
            <person name="Albersmeier A."/>
            <person name="Kalinowski J."/>
            <person name="Ruckert C."/>
        </authorList>
    </citation>
    <scope>NUCLEOTIDE SEQUENCE</scope>
    <source>
        <strain evidence="1">JCM 5016</strain>
    </source>
</reference>
<dbReference type="EMBL" id="BMWH01000002">
    <property type="protein sequence ID" value="GGZ73075.1"/>
    <property type="molecule type" value="Genomic_DNA"/>
</dbReference>
<organism evidence="1 2">
    <name type="scientific">Streptomyces echinoruber</name>
    <dbReference type="NCBI Taxonomy" id="68898"/>
    <lineage>
        <taxon>Bacteria</taxon>
        <taxon>Bacillati</taxon>
        <taxon>Actinomycetota</taxon>
        <taxon>Actinomycetes</taxon>
        <taxon>Kitasatosporales</taxon>
        <taxon>Streptomycetaceae</taxon>
        <taxon>Streptomyces</taxon>
    </lineage>
</organism>
<dbReference type="Proteomes" id="UP000623010">
    <property type="component" value="Unassembled WGS sequence"/>
</dbReference>
<protein>
    <submittedName>
        <fullName evidence="1">Uncharacterized protein</fullName>
    </submittedName>
</protein>
<keyword evidence="2" id="KW-1185">Reference proteome</keyword>
<reference evidence="1" key="2">
    <citation type="submission" date="2020-09" db="EMBL/GenBank/DDBJ databases">
        <authorList>
            <person name="Sun Q."/>
            <person name="Ohkuma M."/>
        </authorList>
    </citation>
    <scope>NUCLEOTIDE SEQUENCE</scope>
    <source>
        <strain evidence="1">JCM 5016</strain>
    </source>
</reference>
<name>A0A918V6I1_9ACTN</name>
<accession>A0A918V6I1</accession>
<proteinExistence type="predicted"/>
<evidence type="ECO:0000313" key="2">
    <source>
        <dbReference type="Proteomes" id="UP000623010"/>
    </source>
</evidence>
<sequence>MAADREAATRRMNFVDDLELHLTGGCGLCGLEADWMCAACGLCNCHRHDQCSRPSSATA</sequence>